<feature type="compositionally biased region" description="Gly residues" evidence="1">
    <location>
        <begin position="1"/>
        <end position="10"/>
    </location>
</feature>
<feature type="region of interest" description="Disordered" evidence="1">
    <location>
        <begin position="486"/>
        <end position="507"/>
    </location>
</feature>
<accession>A0A7S0Y0T7</accession>
<name>A0A7S0Y0T7_HEMAN</name>
<feature type="compositionally biased region" description="Low complexity" evidence="1">
    <location>
        <begin position="11"/>
        <end position="21"/>
    </location>
</feature>
<evidence type="ECO:0000313" key="2">
    <source>
        <dbReference type="EMBL" id="CAD8753757.1"/>
    </source>
</evidence>
<reference evidence="2" key="1">
    <citation type="submission" date="2021-01" db="EMBL/GenBank/DDBJ databases">
        <authorList>
            <person name="Corre E."/>
            <person name="Pelletier E."/>
            <person name="Niang G."/>
            <person name="Scheremetjew M."/>
            <person name="Finn R."/>
            <person name="Kale V."/>
            <person name="Holt S."/>
            <person name="Cochrane G."/>
            <person name="Meng A."/>
            <person name="Brown T."/>
            <person name="Cohen L."/>
        </authorList>
    </citation>
    <scope>NUCLEOTIDE SEQUENCE</scope>
    <source>
        <strain evidence="2">CCMP441</strain>
    </source>
</reference>
<organism evidence="2">
    <name type="scientific">Hemiselmis andersenii</name>
    <name type="common">Cryptophyte alga</name>
    <dbReference type="NCBI Taxonomy" id="464988"/>
    <lineage>
        <taxon>Eukaryota</taxon>
        <taxon>Cryptophyceae</taxon>
        <taxon>Cryptomonadales</taxon>
        <taxon>Hemiselmidaceae</taxon>
        <taxon>Hemiselmis</taxon>
    </lineage>
</organism>
<evidence type="ECO:0000256" key="1">
    <source>
        <dbReference type="SAM" id="MobiDB-lite"/>
    </source>
</evidence>
<dbReference type="AlphaFoldDB" id="A0A7S0Y0T7"/>
<gene>
    <name evidence="2" type="ORF">HAND1043_LOCUS20264</name>
</gene>
<feature type="region of interest" description="Disordered" evidence="1">
    <location>
        <begin position="252"/>
        <end position="280"/>
    </location>
</feature>
<proteinExistence type="predicted"/>
<protein>
    <submittedName>
        <fullName evidence="2">Uncharacterized protein</fullName>
    </submittedName>
</protein>
<feature type="region of interest" description="Disordered" evidence="1">
    <location>
        <begin position="1"/>
        <end position="24"/>
    </location>
</feature>
<sequence>MPRWGEGTGTGSQTPQGSAGSRIDECLQRMENGNESVLWKQSEQTEGEWRDLPDLALIFRPPAEVMDNMSVSIRPSGGPWGGNRQAGGGFQDGKTSWGRLKRALNAGIAFRLVAKNRPERTEAEEAAFKEQLQQEVDQFRNFLQSISRAWEDFMTHEPIHHNENPSRASSSGPSPTPASPGNWVRPKRTPFQVKAIATGICQIYPKLHRDIQVGLIDIETLTALCPCPWPPNPANGPPATCQIVEKVQPTGKKGAAAAAAHASAEGGEAPPVPAQRNSRKDRAVCAFKMRVAGGGDNVTLRIWANGKTQASGCKDRAMLVEANKCIADVIKHIMDLPPTAGHQPLLHAGPPPPDQMQEQVRVLSAPMLGSWDLNLKAAGGKLDMSRLCEYLSGPKFAYKVVKVQHVAAKGNSARFNNISLYIRKECLKLWSQENNEQQTVYVNVYEAGKCSVLAVPDLNVAEELADVVSDMLFDAFEQDGIGIAVQPQPAGGGKRKRSAKVPPAKGV</sequence>
<dbReference type="EMBL" id="HBFK01033387">
    <property type="protein sequence ID" value="CAD8753757.1"/>
    <property type="molecule type" value="Transcribed_RNA"/>
</dbReference>
<feature type="region of interest" description="Disordered" evidence="1">
    <location>
        <begin position="158"/>
        <end position="186"/>
    </location>
</feature>
<feature type="compositionally biased region" description="Low complexity" evidence="1">
    <location>
        <begin position="252"/>
        <end position="269"/>
    </location>
</feature>